<accession>A0A251Y8H3</accession>
<protein>
    <submittedName>
        <fullName evidence="2">Uncharacterized protein</fullName>
    </submittedName>
</protein>
<name>A0A251Y8H3_9MICO</name>
<organism evidence="2 3">
    <name type="scientific">Clavibacter michiganensis</name>
    <dbReference type="NCBI Taxonomy" id="28447"/>
    <lineage>
        <taxon>Bacteria</taxon>
        <taxon>Bacillati</taxon>
        <taxon>Actinomycetota</taxon>
        <taxon>Actinomycetes</taxon>
        <taxon>Micrococcales</taxon>
        <taxon>Microbacteriaceae</taxon>
        <taxon>Clavibacter</taxon>
    </lineage>
</organism>
<dbReference type="EMBL" id="MDJW01000008">
    <property type="protein sequence ID" value="OUE20348.1"/>
    <property type="molecule type" value="Genomic_DNA"/>
</dbReference>
<dbReference type="RefSeq" id="WP_086520982.1">
    <property type="nucleotide sequence ID" value="NZ_MDJW01000008.1"/>
</dbReference>
<evidence type="ECO:0000313" key="3">
    <source>
        <dbReference type="Proteomes" id="UP000194837"/>
    </source>
</evidence>
<keyword evidence="1" id="KW-1133">Transmembrane helix</keyword>
<evidence type="ECO:0000256" key="1">
    <source>
        <dbReference type="SAM" id="Phobius"/>
    </source>
</evidence>
<reference evidence="2 3" key="1">
    <citation type="submission" date="2016-08" db="EMBL/GenBank/DDBJ databases">
        <title>Genome sequence of Clavibacter michiganensis spp strain CFBP7494.</title>
        <authorList>
            <person name="Thapa S.P."/>
            <person name="Coaker G."/>
            <person name="Jacques M.-A."/>
        </authorList>
    </citation>
    <scope>NUCLEOTIDE SEQUENCE [LARGE SCALE GENOMIC DNA]</scope>
    <source>
        <strain evidence="2">CFBP7494</strain>
    </source>
</reference>
<keyword evidence="1" id="KW-0472">Membrane</keyword>
<feature type="transmembrane region" description="Helical" evidence="1">
    <location>
        <begin position="21"/>
        <end position="43"/>
    </location>
</feature>
<evidence type="ECO:0000313" key="2">
    <source>
        <dbReference type="EMBL" id="OUE20348.1"/>
    </source>
</evidence>
<feature type="transmembrane region" description="Helical" evidence="1">
    <location>
        <begin position="49"/>
        <end position="73"/>
    </location>
</feature>
<proteinExistence type="predicted"/>
<sequence>MTARPPAVSGDPERGVRRLCVIAVVALAVAASAVPVAFLPAWGSAGGRLLPLAVIPLGGAVAVVLAVRLLIGSARRDERSARPDVALLLAGAFAALGAVPALLATVLLVTGP</sequence>
<gene>
    <name evidence="2" type="ORF">BFL34_01163</name>
</gene>
<feature type="transmembrane region" description="Helical" evidence="1">
    <location>
        <begin position="85"/>
        <end position="109"/>
    </location>
</feature>
<comment type="caution">
    <text evidence="2">The sequence shown here is derived from an EMBL/GenBank/DDBJ whole genome shotgun (WGS) entry which is preliminary data.</text>
</comment>
<dbReference type="AlphaFoldDB" id="A0A251Y8H3"/>
<keyword evidence="1" id="KW-0812">Transmembrane</keyword>
<dbReference type="Proteomes" id="UP000194837">
    <property type="component" value="Unassembled WGS sequence"/>
</dbReference>